<sequence length="844" mass="93851">MALSLYDFLRDPNAPPSPFEEPTGPHAQASNTRPKGLRESMFQQFRSDRTATLPVAKKMLRREQHDRDRKNQREWLLEQRRGRPPPSSQDEVDDSPGRSSPARPARAAPVVRARGAQDRLAQLRAFQAERAQKRQAGQKGIRPPFRVGVYKLTQDIQQNLAPVEGAEKSTLKNVSSRIDTHRKGARPTPARHPIVSTSSSKAKKSLFNKSTPKKTQRAWRAALVQGGKNYVNSLKTGRPKADLAITSVVAPESDVIQSAPQIPIKLDLLTEKQDLSLNLIAETPEVITSSPVSEERETHPALKSAKRRRSSRLANKVRPPSPLSEAVIPEEPEDDVEAVVSFKTTHRDLQTPTEESKSFLPSTSLTPFIAAMEVSKKPDPVVPPPVCTEVSHANFQFLSPSVVGNFKFTATPKAPLDKDGFKTPNMRSLGGSIKSRRSKRMSEACGLIDPLRKDVLFQRGSSSAKRRIRKGQDPYVDLKDISFDDVPADPFSPFHKVMQSRTKTTLDPILTPLVNHGGSPQVQRVTPIPKTLAMEFEQINQGIQRSWVVSLFGPPNLNHLIEAPSNPGAKDVNYFRSLLKTETDRLAALCCHWESKLESLAADANFSEETTGQIRSVIGKAKLMSNRKGRFEQFATLIDNCEFNRGEQKTTCMDLQGFWEMIYFQVEDIDELFKELNTLEASGWMEAVVDHTAPAKNAIGKKLSNKRTNLAKNRKAKSPGKATAALKELMANKRKLMRDKTQKNGQPNLSAKDSLQPVDASRNSPEKVFDGGFFAVRSPLRKLSPNHCGPNSNRKISMSAEARTPKTSGISSMTKRVTRSSQRLSSRPTTAQTLQFNENEEPMV</sequence>
<comment type="caution">
    <text evidence="3">The sequence shown here is derived from an EMBL/GenBank/DDBJ whole genome shotgun (WGS) entry which is preliminary data.</text>
</comment>
<feature type="compositionally biased region" description="Polar residues" evidence="2">
    <location>
        <begin position="743"/>
        <end position="753"/>
    </location>
</feature>
<dbReference type="PANTHER" id="PTHR12353">
    <property type="entry name" value="DISKS LARGE-ASSOCIATED PROTEIN DAP SAP90/PSD-95-ASSOCIATED PROTEIN"/>
    <property type="match status" value="1"/>
</dbReference>
<keyword evidence="4" id="KW-1185">Reference proteome</keyword>
<feature type="compositionally biased region" description="Polar residues" evidence="2">
    <location>
        <begin position="805"/>
        <end position="837"/>
    </location>
</feature>
<protein>
    <recommendedName>
        <fullName evidence="5">Guanylate kinase-associated protein mars</fullName>
    </recommendedName>
</protein>
<name>A0A553NC21_TIGCA</name>
<feature type="region of interest" description="Disordered" evidence="2">
    <location>
        <begin position="784"/>
        <end position="844"/>
    </location>
</feature>
<feature type="region of interest" description="Disordered" evidence="2">
    <location>
        <begin position="290"/>
        <end position="332"/>
    </location>
</feature>
<dbReference type="GO" id="GO:0023052">
    <property type="term" value="P:signaling"/>
    <property type="evidence" value="ECO:0007669"/>
    <property type="project" value="InterPro"/>
</dbReference>
<evidence type="ECO:0008006" key="5">
    <source>
        <dbReference type="Google" id="ProtNLM"/>
    </source>
</evidence>
<feature type="region of interest" description="Disordered" evidence="2">
    <location>
        <begin position="1"/>
        <end position="112"/>
    </location>
</feature>
<dbReference type="STRING" id="6832.A0A553NC21"/>
<dbReference type="InterPro" id="IPR005026">
    <property type="entry name" value="SAPAP"/>
</dbReference>
<gene>
    <name evidence="3" type="ORF">TCAL_11173</name>
</gene>
<comment type="similarity">
    <text evidence="1">Belongs to the SAPAP family.</text>
</comment>
<feature type="compositionally biased region" description="Basic and acidic residues" evidence="2">
    <location>
        <begin position="61"/>
        <end position="81"/>
    </location>
</feature>
<proteinExistence type="inferred from homology"/>
<dbReference type="PANTHER" id="PTHR12353:SF1">
    <property type="entry name" value="DISKS LARGE-ASSOCIATED PROTEIN 5"/>
    <property type="match status" value="1"/>
</dbReference>
<evidence type="ECO:0000256" key="1">
    <source>
        <dbReference type="ARBA" id="ARBA00008839"/>
    </source>
</evidence>
<dbReference type="Pfam" id="PF03359">
    <property type="entry name" value="GKAP"/>
    <property type="match status" value="1"/>
</dbReference>
<feature type="compositionally biased region" description="Basic residues" evidence="2">
    <location>
        <begin position="201"/>
        <end position="214"/>
    </location>
</feature>
<accession>A0A553NC21</accession>
<feature type="compositionally biased region" description="Low complexity" evidence="2">
    <location>
        <begin position="97"/>
        <end position="112"/>
    </location>
</feature>
<organism evidence="3 4">
    <name type="scientific">Tigriopus californicus</name>
    <name type="common">Marine copepod</name>
    <dbReference type="NCBI Taxonomy" id="6832"/>
    <lineage>
        <taxon>Eukaryota</taxon>
        <taxon>Metazoa</taxon>
        <taxon>Ecdysozoa</taxon>
        <taxon>Arthropoda</taxon>
        <taxon>Crustacea</taxon>
        <taxon>Multicrustacea</taxon>
        <taxon>Hexanauplia</taxon>
        <taxon>Copepoda</taxon>
        <taxon>Harpacticoida</taxon>
        <taxon>Harpacticidae</taxon>
        <taxon>Tigriopus</taxon>
    </lineage>
</organism>
<feature type="region of interest" description="Disordered" evidence="2">
    <location>
        <begin position="738"/>
        <end position="764"/>
    </location>
</feature>
<feature type="region of interest" description="Disordered" evidence="2">
    <location>
        <begin position="171"/>
        <end position="214"/>
    </location>
</feature>
<evidence type="ECO:0000313" key="4">
    <source>
        <dbReference type="Proteomes" id="UP000318571"/>
    </source>
</evidence>
<evidence type="ECO:0000256" key="2">
    <source>
        <dbReference type="SAM" id="MobiDB-lite"/>
    </source>
</evidence>
<evidence type="ECO:0000313" key="3">
    <source>
        <dbReference type="EMBL" id="TRY62994.1"/>
    </source>
</evidence>
<dbReference type="Proteomes" id="UP000318571">
    <property type="component" value="Chromosome 10"/>
</dbReference>
<dbReference type="AlphaFoldDB" id="A0A553NC21"/>
<dbReference type="EMBL" id="VCGU01000458">
    <property type="protein sequence ID" value="TRY62994.1"/>
    <property type="molecule type" value="Genomic_DNA"/>
</dbReference>
<reference evidence="3 4" key="1">
    <citation type="journal article" date="2018" name="Nat. Ecol. Evol.">
        <title>Genomic signatures of mitonuclear coevolution across populations of Tigriopus californicus.</title>
        <authorList>
            <person name="Barreto F.S."/>
            <person name="Watson E.T."/>
            <person name="Lima T.G."/>
            <person name="Willett C.S."/>
            <person name="Edmands S."/>
            <person name="Li W."/>
            <person name="Burton R.S."/>
        </authorList>
    </citation>
    <scope>NUCLEOTIDE SEQUENCE [LARGE SCALE GENOMIC DNA]</scope>
    <source>
        <strain evidence="3 4">San Diego</strain>
    </source>
</reference>